<keyword evidence="2" id="KW-0229">DNA integration</keyword>
<evidence type="ECO:0000313" key="9">
    <source>
        <dbReference type="Proteomes" id="UP001161389"/>
    </source>
</evidence>
<dbReference type="AlphaFoldDB" id="A0AA37W5P8"/>
<dbReference type="InterPro" id="IPR011010">
    <property type="entry name" value="DNA_brk_join_enz"/>
</dbReference>
<feature type="domain" description="Tyr recombinase" evidence="6">
    <location>
        <begin position="182"/>
        <end position="365"/>
    </location>
</feature>
<evidence type="ECO:0000259" key="6">
    <source>
        <dbReference type="PROSITE" id="PS51898"/>
    </source>
</evidence>
<evidence type="ECO:0000256" key="3">
    <source>
        <dbReference type="ARBA" id="ARBA00023125"/>
    </source>
</evidence>
<dbReference type="Pfam" id="PF00589">
    <property type="entry name" value="Phage_integrase"/>
    <property type="match status" value="1"/>
</dbReference>
<evidence type="ECO:0000259" key="7">
    <source>
        <dbReference type="PROSITE" id="PS51900"/>
    </source>
</evidence>
<evidence type="ECO:0000256" key="2">
    <source>
        <dbReference type="ARBA" id="ARBA00022908"/>
    </source>
</evidence>
<keyword evidence="3 5" id="KW-0238">DNA-binding</keyword>
<comment type="similarity">
    <text evidence="1">Belongs to the 'phage' integrase family.</text>
</comment>
<dbReference type="RefSeq" id="WP_284377587.1">
    <property type="nucleotide sequence ID" value="NZ_BSNM01000002.1"/>
</dbReference>
<dbReference type="SUPFAM" id="SSF56349">
    <property type="entry name" value="DNA breaking-rejoining enzymes"/>
    <property type="match status" value="1"/>
</dbReference>
<dbReference type="InterPro" id="IPR010998">
    <property type="entry name" value="Integrase_recombinase_N"/>
</dbReference>
<dbReference type="PANTHER" id="PTHR30629">
    <property type="entry name" value="PROPHAGE INTEGRASE"/>
    <property type="match status" value="1"/>
</dbReference>
<comment type="caution">
    <text evidence="8">The sequence shown here is derived from an EMBL/GenBank/DDBJ whole genome shotgun (WGS) entry which is preliminary data.</text>
</comment>
<dbReference type="PANTHER" id="PTHR30629:SF2">
    <property type="entry name" value="PROPHAGE INTEGRASE INTS-RELATED"/>
    <property type="match status" value="1"/>
</dbReference>
<organism evidence="8 9">
    <name type="scientific">Litoribrevibacter albus</name>
    <dbReference type="NCBI Taxonomy" id="1473156"/>
    <lineage>
        <taxon>Bacteria</taxon>
        <taxon>Pseudomonadati</taxon>
        <taxon>Pseudomonadota</taxon>
        <taxon>Gammaproteobacteria</taxon>
        <taxon>Oceanospirillales</taxon>
        <taxon>Oceanospirillaceae</taxon>
        <taxon>Litoribrevibacter</taxon>
    </lineage>
</organism>
<dbReference type="PROSITE" id="PS51898">
    <property type="entry name" value="TYR_RECOMBINASE"/>
    <property type="match status" value="1"/>
</dbReference>
<dbReference type="EMBL" id="BSNM01000002">
    <property type="protein sequence ID" value="GLQ29668.1"/>
    <property type="molecule type" value="Genomic_DNA"/>
</dbReference>
<reference evidence="8" key="2">
    <citation type="submission" date="2023-01" db="EMBL/GenBank/DDBJ databases">
        <title>Draft genome sequence of Litoribrevibacter albus strain NBRC 110071.</title>
        <authorList>
            <person name="Sun Q."/>
            <person name="Mori K."/>
        </authorList>
    </citation>
    <scope>NUCLEOTIDE SEQUENCE</scope>
    <source>
        <strain evidence="8">NBRC 110071</strain>
    </source>
</reference>
<evidence type="ECO:0000256" key="1">
    <source>
        <dbReference type="ARBA" id="ARBA00008857"/>
    </source>
</evidence>
<dbReference type="InterPro" id="IPR002104">
    <property type="entry name" value="Integrase_catalytic"/>
</dbReference>
<dbReference type="InterPro" id="IPR050808">
    <property type="entry name" value="Phage_Integrase"/>
</dbReference>
<accession>A0AA37W5P8</accession>
<name>A0AA37W5P8_9GAMM</name>
<dbReference type="InterPro" id="IPR013762">
    <property type="entry name" value="Integrase-like_cat_sf"/>
</dbReference>
<proteinExistence type="inferred from homology"/>
<evidence type="ECO:0000256" key="5">
    <source>
        <dbReference type="PROSITE-ProRule" id="PRU01248"/>
    </source>
</evidence>
<evidence type="ECO:0000313" key="8">
    <source>
        <dbReference type="EMBL" id="GLQ29668.1"/>
    </source>
</evidence>
<sequence length="365" mass="42618">MDRRQKGIRPRGGSILIDFTYKGVRCRETLKLKPTKENLAFASRKRDAILYEIALDKFDYLEHFPESPKARLFSDKLAAHQTIEVALKGWLKRAERRCAPSTLRDYNSAVYYHLIPQFGRITLDKLTAAQVNDWITTLVDLSPKRINNVLTPLRQTMTEAYCEELIDKNPMDRVKNLPKRTREPQPFSQDEISKILSALDSQAKNLIQFAFWSGLRTSELIGLEWKDFEEQKKCLHVRRAIVRNHEKTTKTSSGQRTLWLTDEAFEALQQQKEYTKSFGKRIFHDPRSNEPKLNDQIIRKRIWTPALKTAGIQYREPYQTRHTFASMMLTQGKSPLWVANQLGHSNPSQTYRNYARWISQELNCG</sequence>
<evidence type="ECO:0000256" key="4">
    <source>
        <dbReference type="ARBA" id="ARBA00023172"/>
    </source>
</evidence>
<dbReference type="Gene3D" id="1.10.150.130">
    <property type="match status" value="1"/>
</dbReference>
<dbReference type="InterPro" id="IPR044068">
    <property type="entry name" value="CB"/>
</dbReference>
<dbReference type="CDD" id="cd01189">
    <property type="entry name" value="INT_ICEBs1_C_like"/>
    <property type="match status" value="1"/>
</dbReference>
<dbReference type="Proteomes" id="UP001161389">
    <property type="component" value="Unassembled WGS sequence"/>
</dbReference>
<gene>
    <name evidence="8" type="ORF">GCM10007876_01460</name>
</gene>
<dbReference type="Gene3D" id="1.10.443.10">
    <property type="entry name" value="Intergrase catalytic core"/>
    <property type="match status" value="1"/>
</dbReference>
<dbReference type="GO" id="GO:0006310">
    <property type="term" value="P:DNA recombination"/>
    <property type="evidence" value="ECO:0007669"/>
    <property type="project" value="UniProtKB-KW"/>
</dbReference>
<feature type="domain" description="Core-binding (CB)" evidence="7">
    <location>
        <begin position="81"/>
        <end position="161"/>
    </location>
</feature>
<dbReference type="Pfam" id="PF14659">
    <property type="entry name" value="Phage_int_SAM_3"/>
    <property type="match status" value="1"/>
</dbReference>
<dbReference type="InterPro" id="IPR022000">
    <property type="entry name" value="Min27-like_integrase_DNA_bind"/>
</dbReference>
<keyword evidence="4" id="KW-0233">DNA recombination</keyword>
<reference evidence="8" key="1">
    <citation type="journal article" date="2014" name="Int. J. Syst. Evol. Microbiol.">
        <title>Complete genome sequence of Corynebacterium casei LMG S-19264T (=DSM 44701T), isolated from a smear-ripened cheese.</title>
        <authorList>
            <consortium name="US DOE Joint Genome Institute (JGI-PGF)"/>
            <person name="Walter F."/>
            <person name="Albersmeier A."/>
            <person name="Kalinowski J."/>
            <person name="Ruckert C."/>
        </authorList>
    </citation>
    <scope>NUCLEOTIDE SEQUENCE</scope>
    <source>
        <strain evidence="8">NBRC 110071</strain>
    </source>
</reference>
<protein>
    <submittedName>
        <fullName evidence="8">Site-specific integrase</fullName>
    </submittedName>
</protein>
<dbReference type="GO" id="GO:0015074">
    <property type="term" value="P:DNA integration"/>
    <property type="evidence" value="ECO:0007669"/>
    <property type="project" value="UniProtKB-KW"/>
</dbReference>
<dbReference type="PROSITE" id="PS51900">
    <property type="entry name" value="CB"/>
    <property type="match status" value="1"/>
</dbReference>
<dbReference type="GO" id="GO:0003677">
    <property type="term" value="F:DNA binding"/>
    <property type="evidence" value="ECO:0007669"/>
    <property type="project" value="UniProtKB-UniRule"/>
</dbReference>
<keyword evidence="9" id="KW-1185">Reference proteome</keyword>
<dbReference type="InterPro" id="IPR004107">
    <property type="entry name" value="Integrase_SAM-like_N"/>
</dbReference>
<dbReference type="Pfam" id="PF12167">
    <property type="entry name" value="Arm-DNA-bind_2"/>
    <property type="match status" value="1"/>
</dbReference>